<evidence type="ECO:0000313" key="2">
    <source>
        <dbReference type="EMBL" id="KAH7138523.1"/>
    </source>
</evidence>
<accession>A0A9P9EIY3</accession>
<comment type="caution">
    <text evidence="2">The sequence shown here is derived from an EMBL/GenBank/DDBJ whole genome shotgun (WGS) entry which is preliminary data.</text>
</comment>
<name>A0A9P9EIY3_9PLEO</name>
<dbReference type="AlphaFoldDB" id="A0A9P9EIY3"/>
<feature type="region of interest" description="Disordered" evidence="1">
    <location>
        <begin position="67"/>
        <end position="111"/>
    </location>
</feature>
<evidence type="ECO:0000256" key="1">
    <source>
        <dbReference type="SAM" id="MobiDB-lite"/>
    </source>
</evidence>
<proteinExistence type="predicted"/>
<dbReference type="EMBL" id="JAGMWT010000001">
    <property type="protein sequence ID" value="KAH7138523.1"/>
    <property type="molecule type" value="Genomic_DNA"/>
</dbReference>
<evidence type="ECO:0000313" key="3">
    <source>
        <dbReference type="Proteomes" id="UP000700596"/>
    </source>
</evidence>
<sequence length="149" mass="16610">MPSGLAKPNVSRAQRSTLAMGGLHGTWARLRDCRSRLVGGAPKTYQDKVMRRQIKNEHRVAFAQLHVRGSRGPNAIEPSANSEAKQRPGPRISDSLSDHNRTAQLPMLPGGYRSIRMTRKIRIHNGRRSRHGRFCSAIKLIDLSCFCSA</sequence>
<reference evidence="2" key="1">
    <citation type="journal article" date="2021" name="Nat. Commun.">
        <title>Genetic determinants of endophytism in the Arabidopsis root mycobiome.</title>
        <authorList>
            <person name="Mesny F."/>
            <person name="Miyauchi S."/>
            <person name="Thiergart T."/>
            <person name="Pickel B."/>
            <person name="Atanasova L."/>
            <person name="Karlsson M."/>
            <person name="Huettel B."/>
            <person name="Barry K.W."/>
            <person name="Haridas S."/>
            <person name="Chen C."/>
            <person name="Bauer D."/>
            <person name="Andreopoulos W."/>
            <person name="Pangilinan J."/>
            <person name="LaButti K."/>
            <person name="Riley R."/>
            <person name="Lipzen A."/>
            <person name="Clum A."/>
            <person name="Drula E."/>
            <person name="Henrissat B."/>
            <person name="Kohler A."/>
            <person name="Grigoriev I.V."/>
            <person name="Martin F.M."/>
            <person name="Hacquard S."/>
        </authorList>
    </citation>
    <scope>NUCLEOTIDE SEQUENCE</scope>
    <source>
        <strain evidence="2">MPI-CAGE-CH-0243</strain>
    </source>
</reference>
<gene>
    <name evidence="2" type="ORF">B0J11DRAFT_17309</name>
</gene>
<keyword evidence="3" id="KW-1185">Reference proteome</keyword>
<dbReference type="Proteomes" id="UP000700596">
    <property type="component" value="Unassembled WGS sequence"/>
</dbReference>
<protein>
    <submittedName>
        <fullName evidence="2">Uncharacterized protein</fullName>
    </submittedName>
</protein>
<organism evidence="2 3">
    <name type="scientific">Dendryphion nanum</name>
    <dbReference type="NCBI Taxonomy" id="256645"/>
    <lineage>
        <taxon>Eukaryota</taxon>
        <taxon>Fungi</taxon>
        <taxon>Dikarya</taxon>
        <taxon>Ascomycota</taxon>
        <taxon>Pezizomycotina</taxon>
        <taxon>Dothideomycetes</taxon>
        <taxon>Pleosporomycetidae</taxon>
        <taxon>Pleosporales</taxon>
        <taxon>Torulaceae</taxon>
        <taxon>Dendryphion</taxon>
    </lineage>
</organism>